<dbReference type="Proteomes" id="UP001549320">
    <property type="component" value="Unassembled WGS sequence"/>
</dbReference>
<proteinExistence type="predicted"/>
<keyword evidence="1" id="KW-0805">Transcription regulation</keyword>
<dbReference type="InterPro" id="IPR036388">
    <property type="entry name" value="WH-like_DNA-bd_sf"/>
</dbReference>
<evidence type="ECO:0000256" key="1">
    <source>
        <dbReference type="ARBA" id="ARBA00023015"/>
    </source>
</evidence>
<gene>
    <name evidence="5" type="ORF">ABIE13_000788</name>
</gene>
<dbReference type="SMART" id="SM00345">
    <property type="entry name" value="HTH_GNTR"/>
    <property type="match status" value="1"/>
</dbReference>
<dbReference type="InterPro" id="IPR008920">
    <property type="entry name" value="TF_FadR/GntR_C"/>
</dbReference>
<dbReference type="SUPFAM" id="SSF48008">
    <property type="entry name" value="GntR ligand-binding domain-like"/>
    <property type="match status" value="1"/>
</dbReference>
<dbReference type="EMBL" id="JBEPSH010000002">
    <property type="protein sequence ID" value="MET4575688.1"/>
    <property type="molecule type" value="Genomic_DNA"/>
</dbReference>
<dbReference type="InterPro" id="IPR000524">
    <property type="entry name" value="Tscrpt_reg_HTH_GntR"/>
</dbReference>
<organism evidence="5 6">
    <name type="scientific">Ottowia thiooxydans</name>
    <dbReference type="NCBI Taxonomy" id="219182"/>
    <lineage>
        <taxon>Bacteria</taxon>
        <taxon>Pseudomonadati</taxon>
        <taxon>Pseudomonadota</taxon>
        <taxon>Betaproteobacteria</taxon>
        <taxon>Burkholderiales</taxon>
        <taxon>Comamonadaceae</taxon>
        <taxon>Ottowia</taxon>
    </lineage>
</organism>
<evidence type="ECO:0000313" key="5">
    <source>
        <dbReference type="EMBL" id="MET4575688.1"/>
    </source>
</evidence>
<sequence length="259" mass="28350">MNEKSKKVAAGTTQPARVSGDFRDVYARLRRDILSGALKPGDILNTVHISQTFGVSRTPVREALRMLQTEGLVDAPYQYRMRVKAVSPSEVDGVYAIWILAQSLAVGLTLNKTTPSELDELRSVVADMNKITPINARSKSAWEKLHLKYNALLKRHAGQEIMATIESCWLRSERARSMNMRDAPRSWMTSQAEHVAVLRAFERKSALEASKLVSAHLARVALETIHLMDPEYVPIAIPQALSMAAGGGGSATGQAAAVS</sequence>
<feature type="domain" description="HTH gntR-type" evidence="4">
    <location>
        <begin position="19"/>
        <end position="86"/>
    </location>
</feature>
<dbReference type="Pfam" id="PF07729">
    <property type="entry name" value="FCD"/>
    <property type="match status" value="1"/>
</dbReference>
<evidence type="ECO:0000256" key="3">
    <source>
        <dbReference type="ARBA" id="ARBA00023163"/>
    </source>
</evidence>
<dbReference type="PRINTS" id="PR00035">
    <property type="entry name" value="HTHGNTR"/>
</dbReference>
<dbReference type="CDD" id="cd07377">
    <property type="entry name" value="WHTH_GntR"/>
    <property type="match status" value="1"/>
</dbReference>
<dbReference type="PANTHER" id="PTHR43537:SF5">
    <property type="entry name" value="UXU OPERON TRANSCRIPTIONAL REGULATOR"/>
    <property type="match status" value="1"/>
</dbReference>
<dbReference type="InterPro" id="IPR036390">
    <property type="entry name" value="WH_DNA-bd_sf"/>
</dbReference>
<name>A0ABV2Q4E4_9BURK</name>
<dbReference type="GO" id="GO:0003677">
    <property type="term" value="F:DNA binding"/>
    <property type="evidence" value="ECO:0007669"/>
    <property type="project" value="UniProtKB-KW"/>
</dbReference>
<protein>
    <submittedName>
        <fullName evidence="5">DNA-binding GntR family transcriptional regulator</fullName>
    </submittedName>
</protein>
<evidence type="ECO:0000259" key="4">
    <source>
        <dbReference type="PROSITE" id="PS50949"/>
    </source>
</evidence>
<dbReference type="PANTHER" id="PTHR43537">
    <property type="entry name" value="TRANSCRIPTIONAL REGULATOR, GNTR FAMILY"/>
    <property type="match status" value="1"/>
</dbReference>
<dbReference type="SUPFAM" id="SSF46785">
    <property type="entry name" value="Winged helix' DNA-binding domain"/>
    <property type="match status" value="1"/>
</dbReference>
<dbReference type="PROSITE" id="PS50949">
    <property type="entry name" value="HTH_GNTR"/>
    <property type="match status" value="1"/>
</dbReference>
<comment type="caution">
    <text evidence="5">The sequence shown here is derived from an EMBL/GenBank/DDBJ whole genome shotgun (WGS) entry which is preliminary data.</text>
</comment>
<dbReference type="Gene3D" id="1.20.120.530">
    <property type="entry name" value="GntR ligand-binding domain-like"/>
    <property type="match status" value="1"/>
</dbReference>
<evidence type="ECO:0000313" key="6">
    <source>
        <dbReference type="Proteomes" id="UP001549320"/>
    </source>
</evidence>
<accession>A0ABV2Q4E4</accession>
<dbReference type="RefSeq" id="WP_354441307.1">
    <property type="nucleotide sequence ID" value="NZ_JBEPSH010000002.1"/>
</dbReference>
<dbReference type="Gene3D" id="1.10.10.10">
    <property type="entry name" value="Winged helix-like DNA-binding domain superfamily/Winged helix DNA-binding domain"/>
    <property type="match status" value="1"/>
</dbReference>
<evidence type="ECO:0000256" key="2">
    <source>
        <dbReference type="ARBA" id="ARBA00023125"/>
    </source>
</evidence>
<dbReference type="InterPro" id="IPR011711">
    <property type="entry name" value="GntR_C"/>
</dbReference>
<keyword evidence="2 5" id="KW-0238">DNA-binding</keyword>
<reference evidence="5 6" key="1">
    <citation type="submission" date="2024-06" db="EMBL/GenBank/DDBJ databases">
        <title>Sorghum-associated microbial communities from plants grown in Nebraska, USA.</title>
        <authorList>
            <person name="Schachtman D."/>
        </authorList>
    </citation>
    <scope>NUCLEOTIDE SEQUENCE [LARGE SCALE GENOMIC DNA]</scope>
    <source>
        <strain evidence="5 6">2709</strain>
    </source>
</reference>
<keyword evidence="3" id="KW-0804">Transcription</keyword>
<dbReference type="Pfam" id="PF00392">
    <property type="entry name" value="GntR"/>
    <property type="match status" value="1"/>
</dbReference>
<keyword evidence="6" id="KW-1185">Reference proteome</keyword>